<reference evidence="2 3" key="1">
    <citation type="submission" date="2024-06" db="EMBL/GenBank/DDBJ databases">
        <title>A chromosome level genome sequence of Diviner's sage (Salvia divinorum).</title>
        <authorList>
            <person name="Ford S.A."/>
            <person name="Ro D.-K."/>
            <person name="Ness R.W."/>
            <person name="Phillips M.A."/>
        </authorList>
    </citation>
    <scope>NUCLEOTIDE SEQUENCE [LARGE SCALE GENOMIC DNA]</scope>
    <source>
        <strain evidence="2">SAF-2024a</strain>
        <tissue evidence="2">Leaf</tissue>
    </source>
</reference>
<dbReference type="Proteomes" id="UP001567538">
    <property type="component" value="Unassembled WGS sequence"/>
</dbReference>
<dbReference type="EMBL" id="JBEAFC010000006">
    <property type="protein sequence ID" value="KAL1554472.1"/>
    <property type="molecule type" value="Genomic_DNA"/>
</dbReference>
<feature type="chain" id="PRO_5044875166" evidence="1">
    <location>
        <begin position="28"/>
        <end position="67"/>
    </location>
</feature>
<feature type="signal peptide" evidence="1">
    <location>
        <begin position="1"/>
        <end position="27"/>
    </location>
</feature>
<organism evidence="2 3">
    <name type="scientific">Salvia divinorum</name>
    <name type="common">Maria pastora</name>
    <name type="synonym">Diviner's sage</name>
    <dbReference type="NCBI Taxonomy" id="28513"/>
    <lineage>
        <taxon>Eukaryota</taxon>
        <taxon>Viridiplantae</taxon>
        <taxon>Streptophyta</taxon>
        <taxon>Embryophyta</taxon>
        <taxon>Tracheophyta</taxon>
        <taxon>Spermatophyta</taxon>
        <taxon>Magnoliopsida</taxon>
        <taxon>eudicotyledons</taxon>
        <taxon>Gunneridae</taxon>
        <taxon>Pentapetalae</taxon>
        <taxon>asterids</taxon>
        <taxon>lamiids</taxon>
        <taxon>Lamiales</taxon>
        <taxon>Lamiaceae</taxon>
        <taxon>Nepetoideae</taxon>
        <taxon>Mentheae</taxon>
        <taxon>Salviinae</taxon>
        <taxon>Salvia</taxon>
        <taxon>Salvia subgen. Calosphace</taxon>
    </lineage>
</organism>
<protein>
    <submittedName>
        <fullName evidence="2">Receptor-like protein kinase FERONIA</fullName>
    </submittedName>
</protein>
<proteinExistence type="predicted"/>
<evidence type="ECO:0000313" key="2">
    <source>
        <dbReference type="EMBL" id="KAL1554472.1"/>
    </source>
</evidence>
<name>A0ABD1HDR6_SALDI</name>
<evidence type="ECO:0000313" key="3">
    <source>
        <dbReference type="Proteomes" id="UP001567538"/>
    </source>
</evidence>
<dbReference type="AlphaFoldDB" id="A0ABD1HDR6"/>
<sequence>MRFWNMKPHRLIVIWFFVLYRFIAAAADPNHISINCSSDDREWLGNSAAADGSSGSSAAMREVVVTC</sequence>
<comment type="caution">
    <text evidence="2">The sequence shown here is derived from an EMBL/GenBank/DDBJ whole genome shotgun (WGS) entry which is preliminary data.</text>
</comment>
<keyword evidence="1" id="KW-0732">Signal</keyword>
<evidence type="ECO:0000256" key="1">
    <source>
        <dbReference type="SAM" id="SignalP"/>
    </source>
</evidence>
<gene>
    <name evidence="2" type="ORF">AAHA92_15028</name>
</gene>
<keyword evidence="3" id="KW-1185">Reference proteome</keyword>
<accession>A0ABD1HDR6</accession>